<evidence type="ECO:0000256" key="1">
    <source>
        <dbReference type="SAM" id="Phobius"/>
    </source>
</evidence>
<dbReference type="AlphaFoldDB" id="A0A316D5V0"/>
<reference evidence="2 3" key="1">
    <citation type="submission" date="2018-05" db="EMBL/GenBank/DDBJ databases">
        <title>Genomic Encyclopedia of Type Strains, Phase IV (KMG-IV): sequencing the most valuable type-strain genomes for metagenomic binning, comparative biology and taxonomic classification.</title>
        <authorList>
            <person name="Goeker M."/>
        </authorList>
    </citation>
    <scope>NUCLEOTIDE SEQUENCE [LARGE SCALE GENOMIC DNA]</scope>
    <source>
        <strain evidence="2 3">DSM 18773</strain>
    </source>
</reference>
<proteinExistence type="predicted"/>
<dbReference type="EMBL" id="QGGL01000014">
    <property type="protein sequence ID" value="PWK09041.1"/>
    <property type="molecule type" value="Genomic_DNA"/>
</dbReference>
<feature type="transmembrane region" description="Helical" evidence="1">
    <location>
        <begin position="34"/>
        <end position="53"/>
    </location>
</feature>
<name>A0A316D5V0_9BACL</name>
<comment type="caution">
    <text evidence="2">The sequence shown here is derived from an EMBL/GenBank/DDBJ whole genome shotgun (WGS) entry which is preliminary data.</text>
</comment>
<feature type="transmembrane region" description="Helical" evidence="1">
    <location>
        <begin position="125"/>
        <end position="144"/>
    </location>
</feature>
<dbReference type="RefSeq" id="WP_109690291.1">
    <property type="nucleotide sequence ID" value="NZ_QGGL01000014.1"/>
</dbReference>
<organism evidence="2 3">
    <name type="scientific">Tumebacillus permanentifrigoris</name>
    <dbReference type="NCBI Taxonomy" id="378543"/>
    <lineage>
        <taxon>Bacteria</taxon>
        <taxon>Bacillati</taxon>
        <taxon>Bacillota</taxon>
        <taxon>Bacilli</taxon>
        <taxon>Bacillales</taxon>
        <taxon>Alicyclobacillaceae</taxon>
        <taxon>Tumebacillus</taxon>
    </lineage>
</organism>
<keyword evidence="3" id="KW-1185">Reference proteome</keyword>
<sequence length="187" mass="22387">MTESYPLFDEIVQTRRNLRDLEIQHWYQVELFSFNWWLILILTIVFWGIWFKFIDRRRLLEITFFGAMIVISSTVLDMIGVDLVLWAYPSRLEPLAPSLIPGDLVMMPVSYMFVYQYFDKRTGPFLIVSTLVAAVLAFGVEPVLEWLDIYETYGWEYLYSFPIYVILAWCMRNFVHKLLRHQQPPPR</sequence>
<accession>A0A316D5V0</accession>
<keyword evidence="1" id="KW-0812">Transmembrane</keyword>
<feature type="transmembrane region" description="Helical" evidence="1">
    <location>
        <begin position="65"/>
        <end position="88"/>
    </location>
</feature>
<protein>
    <submittedName>
        <fullName evidence="2">Uncharacterized protein</fullName>
    </submittedName>
</protein>
<dbReference type="NCBIfam" id="NF041644">
    <property type="entry name" value="CBO0543_fam"/>
    <property type="match status" value="1"/>
</dbReference>
<feature type="transmembrane region" description="Helical" evidence="1">
    <location>
        <begin position="100"/>
        <end position="118"/>
    </location>
</feature>
<dbReference type="Proteomes" id="UP000245634">
    <property type="component" value="Unassembled WGS sequence"/>
</dbReference>
<keyword evidence="1" id="KW-0472">Membrane</keyword>
<dbReference type="InterPro" id="IPR048147">
    <property type="entry name" value="CBO0543-like"/>
</dbReference>
<evidence type="ECO:0000313" key="3">
    <source>
        <dbReference type="Proteomes" id="UP000245634"/>
    </source>
</evidence>
<evidence type="ECO:0000313" key="2">
    <source>
        <dbReference type="EMBL" id="PWK09041.1"/>
    </source>
</evidence>
<feature type="transmembrane region" description="Helical" evidence="1">
    <location>
        <begin position="156"/>
        <end position="175"/>
    </location>
</feature>
<keyword evidence="1" id="KW-1133">Transmembrane helix</keyword>
<dbReference type="OrthoDB" id="1679483at2"/>
<gene>
    <name evidence="2" type="ORF">C7459_114108</name>
</gene>